<proteinExistence type="predicted"/>
<reference evidence="1 2" key="1">
    <citation type="submission" date="2016-10" db="EMBL/GenBank/DDBJ databases">
        <authorList>
            <person name="de Groot N.N."/>
        </authorList>
    </citation>
    <scope>NUCLEOTIDE SEQUENCE [LARGE SCALE GENOMIC DNA]</scope>
    <source>
        <strain evidence="1 2">CDM_5</strain>
    </source>
</reference>
<dbReference type="RefSeq" id="WP_074791350.1">
    <property type="nucleotide sequence ID" value="NZ_FOAD01000001.1"/>
</dbReference>
<dbReference type="Proteomes" id="UP000183894">
    <property type="component" value="Unassembled WGS sequence"/>
</dbReference>
<dbReference type="PANTHER" id="PTHR40053">
    <property type="entry name" value="SPORULATION-CONTROL PROTEIN SPO0M"/>
    <property type="match status" value="1"/>
</dbReference>
<dbReference type="EMBL" id="FOAD01000001">
    <property type="protein sequence ID" value="SEK33756.1"/>
    <property type="molecule type" value="Genomic_DNA"/>
</dbReference>
<name>A0A1H7G5Z1_HALLR</name>
<dbReference type="InterPro" id="IPR009776">
    <property type="entry name" value="Spore_0_M"/>
</dbReference>
<dbReference type="OrthoDB" id="181599at2157"/>
<sequence length="245" mass="27331">MKKVLASIGIGNATVDTVLPSETVRPGETIDAEVHITGGNAEQEVGAIQFEIETQYRTEDGYQEADIGRFSLADGLTIEPGQEERRPVSIDIPYSTPITVGQIDVWIETELDIDLAVDPEDKDYLDVQPTPRLQAVFDAMDDLGFSLHSAECEADPYGRYTSQQRFVQEFEFRATSGPFRGKLDEIELVAQPGPNELTLFLEVDRRGGLLSELTDMDEQTVQTTIRSDDKSTVREELEHLIEKHA</sequence>
<dbReference type="AlphaFoldDB" id="A0A1H7G5Z1"/>
<protein>
    <submittedName>
        <fullName evidence="1">Sporulation-control protein</fullName>
    </submittedName>
</protein>
<gene>
    <name evidence="1" type="ORF">SAMN04488691_101229</name>
</gene>
<evidence type="ECO:0000313" key="1">
    <source>
        <dbReference type="EMBL" id="SEK33756.1"/>
    </source>
</evidence>
<dbReference type="Pfam" id="PF07070">
    <property type="entry name" value="Spo0M"/>
    <property type="match status" value="1"/>
</dbReference>
<dbReference type="PANTHER" id="PTHR40053:SF1">
    <property type="entry name" value="SPORULATION-CONTROL PROTEIN SPO0M"/>
    <property type="match status" value="1"/>
</dbReference>
<organism evidence="1 2">
    <name type="scientific">Haloferax larsenii</name>
    <dbReference type="NCBI Taxonomy" id="302484"/>
    <lineage>
        <taxon>Archaea</taxon>
        <taxon>Methanobacteriati</taxon>
        <taxon>Methanobacteriota</taxon>
        <taxon>Stenosarchaea group</taxon>
        <taxon>Halobacteria</taxon>
        <taxon>Halobacteriales</taxon>
        <taxon>Haloferacaceae</taxon>
        <taxon>Haloferax</taxon>
    </lineage>
</organism>
<accession>A0A1H7G5Z1</accession>
<evidence type="ECO:0000313" key="2">
    <source>
        <dbReference type="Proteomes" id="UP000183894"/>
    </source>
</evidence>